<dbReference type="GO" id="GO:0036064">
    <property type="term" value="C:ciliary basal body"/>
    <property type="evidence" value="ECO:0007669"/>
    <property type="project" value="TreeGrafter"/>
</dbReference>
<dbReference type="PANTHER" id="PTHR21223">
    <property type="entry name" value="CBY1-INTERACTING BAR DOMAIN-CONTAINING PROTEIN HOMOLOG"/>
    <property type="match status" value="1"/>
</dbReference>
<dbReference type="Gene3D" id="1.20.1270.60">
    <property type="entry name" value="Arfaptin homology (AH) domain/BAR domain"/>
    <property type="match status" value="1"/>
</dbReference>
<evidence type="ECO:0000256" key="2">
    <source>
        <dbReference type="ARBA" id="ARBA00004120"/>
    </source>
</evidence>
<dbReference type="EMBL" id="KB106264">
    <property type="protein sequence ID" value="ELK31415.1"/>
    <property type="molecule type" value="Genomic_DNA"/>
</dbReference>
<accession>L5LZG1</accession>
<dbReference type="Proteomes" id="UP000010556">
    <property type="component" value="Unassembled WGS sequence"/>
</dbReference>
<evidence type="ECO:0000313" key="5">
    <source>
        <dbReference type="Proteomes" id="UP000010556"/>
    </source>
</evidence>
<dbReference type="PANTHER" id="PTHR21223:SF3">
    <property type="entry name" value="CBY1-INTERACTING BAR DOMAIN-CONTAINING PROTEIN 2"/>
    <property type="match status" value="1"/>
</dbReference>
<dbReference type="GO" id="GO:0060271">
    <property type="term" value="P:cilium assembly"/>
    <property type="evidence" value="ECO:0007669"/>
    <property type="project" value="TreeGrafter"/>
</dbReference>
<reference evidence="5" key="1">
    <citation type="journal article" date="2013" name="Science">
        <title>Comparative analysis of bat genomes provides insight into the evolution of flight and immunity.</title>
        <authorList>
            <person name="Zhang G."/>
            <person name="Cowled C."/>
            <person name="Shi Z."/>
            <person name="Huang Z."/>
            <person name="Bishop-Lilly K.A."/>
            <person name="Fang X."/>
            <person name="Wynne J.W."/>
            <person name="Xiong Z."/>
            <person name="Baker M.L."/>
            <person name="Zhao W."/>
            <person name="Tachedjian M."/>
            <person name="Zhu Y."/>
            <person name="Zhou P."/>
            <person name="Jiang X."/>
            <person name="Ng J."/>
            <person name="Yang L."/>
            <person name="Wu L."/>
            <person name="Xiao J."/>
            <person name="Feng Y."/>
            <person name="Chen Y."/>
            <person name="Sun X."/>
            <person name="Zhang Y."/>
            <person name="Marsh G.A."/>
            <person name="Crameri G."/>
            <person name="Broder C.C."/>
            <person name="Frey K.G."/>
            <person name="Wang L.F."/>
            <person name="Wang J."/>
        </authorList>
    </citation>
    <scope>NUCLEOTIDE SEQUENCE [LARGE SCALE GENOMIC DNA]</scope>
</reference>
<evidence type="ECO:0000256" key="3">
    <source>
        <dbReference type="SAM" id="MobiDB-lite"/>
    </source>
</evidence>
<dbReference type="InterPro" id="IPR027267">
    <property type="entry name" value="AH/BAR_dom_sf"/>
</dbReference>
<dbReference type="GO" id="GO:0005814">
    <property type="term" value="C:centriole"/>
    <property type="evidence" value="ECO:0007669"/>
    <property type="project" value="UniProtKB-SubCell"/>
</dbReference>
<dbReference type="AlphaFoldDB" id="L5LZG1"/>
<dbReference type="Pfam" id="PF06730">
    <property type="entry name" value="FAM92"/>
    <property type="match status" value="1"/>
</dbReference>
<proteinExistence type="predicted"/>
<feature type="region of interest" description="Disordered" evidence="3">
    <location>
        <begin position="165"/>
        <end position="214"/>
    </location>
</feature>
<organism evidence="4 5">
    <name type="scientific">Myotis davidii</name>
    <name type="common">David's myotis</name>
    <dbReference type="NCBI Taxonomy" id="225400"/>
    <lineage>
        <taxon>Eukaryota</taxon>
        <taxon>Metazoa</taxon>
        <taxon>Chordata</taxon>
        <taxon>Craniata</taxon>
        <taxon>Vertebrata</taxon>
        <taxon>Euteleostomi</taxon>
        <taxon>Mammalia</taxon>
        <taxon>Eutheria</taxon>
        <taxon>Laurasiatheria</taxon>
        <taxon>Chiroptera</taxon>
        <taxon>Yangochiroptera</taxon>
        <taxon>Vespertilionidae</taxon>
        <taxon>Myotis</taxon>
    </lineage>
</organism>
<dbReference type="SUPFAM" id="SSF103657">
    <property type="entry name" value="BAR/IMD domain-like"/>
    <property type="match status" value="1"/>
</dbReference>
<keyword evidence="5" id="KW-1185">Reference proteome</keyword>
<comment type="subcellular location">
    <subcellularLocation>
        <location evidence="2">Cytoplasm</location>
        <location evidence="2">Cytoskeleton</location>
        <location evidence="2">Cilium basal body</location>
    </subcellularLocation>
    <subcellularLocation>
        <location evidence="1">Cytoplasm</location>
        <location evidence="1">Cytoskeleton</location>
        <location evidence="1">Microtubule organizing center</location>
        <location evidence="1">Centrosome</location>
        <location evidence="1">Centriole</location>
    </subcellularLocation>
</comment>
<gene>
    <name evidence="4" type="ORF">MDA_GLEAN10022642</name>
</gene>
<feature type="compositionally biased region" description="Polar residues" evidence="3">
    <location>
        <begin position="204"/>
        <end position="214"/>
    </location>
</feature>
<dbReference type="GO" id="GO:0035869">
    <property type="term" value="C:ciliary transition zone"/>
    <property type="evidence" value="ECO:0007669"/>
    <property type="project" value="TreeGrafter"/>
</dbReference>
<sequence length="214" mass="24992">MESTVTNAEKYFGRFCSLLAAYTRKTARLRDKADQLVKQLIDFANTENPEMRATMRNFAEELAKVQDYRQAQVERLETKVVTPLKFYGPQIKQTRAEIKKCKHMRNNEIKQLEKLEKLRQKSPSDRQMIKIFSDFVTIEMVFHAKAVEVYSSAFQTLENYDLEGDLQSPQSTVRSQRKEEEASEDDFAEEDLEEELRGWARDSINGTRTSKSEN</sequence>
<name>L5LZG1_MYODS</name>
<protein>
    <submittedName>
        <fullName evidence="4">Protein FAM92B</fullName>
    </submittedName>
</protein>
<feature type="compositionally biased region" description="Acidic residues" evidence="3">
    <location>
        <begin position="181"/>
        <end position="194"/>
    </location>
</feature>
<evidence type="ECO:0000313" key="4">
    <source>
        <dbReference type="EMBL" id="ELK31415.1"/>
    </source>
</evidence>
<evidence type="ECO:0000256" key="1">
    <source>
        <dbReference type="ARBA" id="ARBA00004114"/>
    </source>
</evidence>
<dbReference type="InterPro" id="IPR009602">
    <property type="entry name" value="CBAR/FAM92"/>
</dbReference>